<reference evidence="3 4" key="1">
    <citation type="journal article" date="2019" name="Sci. Rep.">
        <title>Nanopore sequencing improves the draft genome of the human pathogenic amoeba Naegleria fowleri.</title>
        <authorList>
            <person name="Liechti N."/>
            <person name="Schurch N."/>
            <person name="Bruggmann R."/>
            <person name="Wittwer M."/>
        </authorList>
    </citation>
    <scope>NUCLEOTIDE SEQUENCE [LARGE SCALE GENOMIC DNA]</scope>
    <source>
        <strain evidence="3 4">ATCC 30894</strain>
    </source>
</reference>
<keyword evidence="2" id="KW-1133">Transmembrane helix</keyword>
<feature type="transmembrane region" description="Helical" evidence="2">
    <location>
        <begin position="438"/>
        <end position="464"/>
    </location>
</feature>
<organism evidence="3 4">
    <name type="scientific">Naegleria fowleri</name>
    <name type="common">Brain eating amoeba</name>
    <dbReference type="NCBI Taxonomy" id="5763"/>
    <lineage>
        <taxon>Eukaryota</taxon>
        <taxon>Discoba</taxon>
        <taxon>Heterolobosea</taxon>
        <taxon>Tetramitia</taxon>
        <taxon>Eutetramitia</taxon>
        <taxon>Vahlkampfiidae</taxon>
        <taxon>Naegleria</taxon>
    </lineage>
</organism>
<dbReference type="EMBL" id="VFQX01000006">
    <property type="protein sequence ID" value="KAF0983306.1"/>
    <property type="molecule type" value="Genomic_DNA"/>
</dbReference>
<dbReference type="RefSeq" id="XP_044568019.1">
    <property type="nucleotide sequence ID" value="XM_044700662.1"/>
</dbReference>
<feature type="region of interest" description="Disordered" evidence="1">
    <location>
        <begin position="707"/>
        <end position="726"/>
    </location>
</feature>
<evidence type="ECO:0000313" key="3">
    <source>
        <dbReference type="EMBL" id="KAF0983306.1"/>
    </source>
</evidence>
<proteinExistence type="predicted"/>
<protein>
    <recommendedName>
        <fullName evidence="5">RGS domain-containing protein</fullName>
    </recommendedName>
</protein>
<feature type="region of interest" description="Disordered" evidence="1">
    <location>
        <begin position="1"/>
        <end position="40"/>
    </location>
</feature>
<dbReference type="Proteomes" id="UP000444721">
    <property type="component" value="Unassembled WGS sequence"/>
</dbReference>
<feature type="region of interest" description="Disordered" evidence="1">
    <location>
        <begin position="164"/>
        <end position="199"/>
    </location>
</feature>
<comment type="caution">
    <text evidence="3">The sequence shown here is derived from an EMBL/GenBank/DDBJ whole genome shotgun (WGS) entry which is preliminary data.</text>
</comment>
<keyword evidence="2" id="KW-0472">Membrane</keyword>
<evidence type="ECO:0008006" key="5">
    <source>
        <dbReference type="Google" id="ProtNLM"/>
    </source>
</evidence>
<feature type="transmembrane region" description="Helical" evidence="2">
    <location>
        <begin position="238"/>
        <end position="261"/>
    </location>
</feature>
<dbReference type="GeneID" id="68117586"/>
<keyword evidence="4" id="KW-1185">Reference proteome</keyword>
<dbReference type="VEuPathDB" id="AmoebaDB:NF0067310"/>
<evidence type="ECO:0000256" key="1">
    <source>
        <dbReference type="SAM" id="MobiDB-lite"/>
    </source>
</evidence>
<accession>A0A6A5C6D0</accession>
<feature type="region of interest" description="Disordered" evidence="1">
    <location>
        <begin position="73"/>
        <end position="98"/>
    </location>
</feature>
<dbReference type="VEuPathDB" id="AmoebaDB:FDP41_010371"/>
<dbReference type="AlphaFoldDB" id="A0A6A5C6D0"/>
<sequence>MATKTETSPPSSTTTTTTTTTLAMTTTTTNPNRTRITTTTTRTQVIASTEELLLRNQQQQQQLEQNLVPYTHSSLQHDHHPSESSSSQDDHDEDNDTLDDHLSVLAEDDYVSSSDLEFHHISSQQLDHQAPLKVPSTTVLAITTHPSALTKKDDSVTCPEVSPPYQLEHPSVGDGGHGEKNSSRIDGGKYNGGSNGGSNGGGPFTAAAATIHLNDQKTTFSQRLRRLDLFKHHFKSQLIPCMSMTSILLTISALIIIWVMVTLPYQDVTTKPFVNLMTLRASILARYVAMKGFARFHVTNNFTSIYSPASTYSSYYYYKNLLNVSMMNLTQILPSDFQHEFLNYTRDSNIPFQYPIVQLWDQVLIGPTIYQRLGFNATTNQTRVITYLNNTAYRIAKRTYASPEYSQLFLSYESLFNSFIGNLTQYCTRIEDTARASYIVTICVISFCFLVVIPVMILVLMFIIKRDSQNEKLLNHTSQHLLKETLLDPTLRNAFKLYCKEKGLESTMNILEKVMSYKEHCKVSHSIQMKLFELTHDYVKQYKNSNNSFSGGNNFGGTSFGTSFSGGGGGGGGGGLGKNSPPLNNSSQLFDRKALVLFNISNEANKKIIHQELIKSQLCFEIIDELREDTNVKQLSLGANLVRIIDEMTKLYDQYNNRKDLLEEMDLLPPHLMDALEKELSDSLALTHLNFKSSYLQRICSPPHLLQQQQEEEGLNDANSGTTGGSDEFMKVEIPNSEMMMVLDSPSQQV</sequence>
<dbReference type="OrthoDB" id="10567607at2759"/>
<gene>
    <name evidence="3" type="ORF">FDP41_010371</name>
</gene>
<evidence type="ECO:0000256" key="2">
    <source>
        <dbReference type="SAM" id="Phobius"/>
    </source>
</evidence>
<keyword evidence="2" id="KW-0812">Transmembrane</keyword>
<name>A0A6A5C6D0_NAEFO</name>
<feature type="compositionally biased region" description="Basic and acidic residues" evidence="1">
    <location>
        <begin position="176"/>
        <end position="187"/>
    </location>
</feature>
<dbReference type="VEuPathDB" id="AmoebaDB:NfTy_011650"/>
<feature type="compositionally biased region" description="Gly residues" evidence="1">
    <location>
        <begin position="189"/>
        <end position="199"/>
    </location>
</feature>
<evidence type="ECO:0000313" key="4">
    <source>
        <dbReference type="Proteomes" id="UP000444721"/>
    </source>
</evidence>